<proteinExistence type="predicted"/>
<accession>A0ACC0ZN20</accession>
<protein>
    <submittedName>
        <fullName evidence="1">Uncharacterized protein</fullName>
    </submittedName>
</protein>
<comment type="caution">
    <text evidence="1">The sequence shown here is derived from an EMBL/GenBank/DDBJ whole genome shotgun (WGS) entry which is preliminary data.</text>
</comment>
<dbReference type="EMBL" id="CM047736">
    <property type="protein sequence ID" value="KAJ0053239.1"/>
    <property type="molecule type" value="Genomic_DNA"/>
</dbReference>
<dbReference type="Proteomes" id="UP001163603">
    <property type="component" value="Chromosome 1"/>
</dbReference>
<reference evidence="2" key="1">
    <citation type="journal article" date="2023" name="G3 (Bethesda)">
        <title>Genome assembly and association tests identify interacting loci associated with vigor, precocity, and sex in interspecific pistachio rootstocks.</title>
        <authorList>
            <person name="Palmer W."/>
            <person name="Jacygrad E."/>
            <person name="Sagayaradj S."/>
            <person name="Cavanaugh K."/>
            <person name="Han R."/>
            <person name="Bertier L."/>
            <person name="Beede B."/>
            <person name="Kafkas S."/>
            <person name="Golino D."/>
            <person name="Preece J."/>
            <person name="Michelmore R."/>
        </authorList>
    </citation>
    <scope>NUCLEOTIDE SEQUENCE [LARGE SCALE GENOMIC DNA]</scope>
</reference>
<gene>
    <name evidence="1" type="ORF">Pint_02410</name>
</gene>
<keyword evidence="2" id="KW-1185">Reference proteome</keyword>
<name>A0ACC0ZN20_9ROSI</name>
<sequence>MMTVCSLPQCIWTVQHFVGIKVSSLSPGFLKSTFISGLKARIRRAVVAQILRDFHDAFALARVFKEQFAEERFINRPWNFKLNSPTFNSAVSLNQQLPTSTTTDKLPIRRLSPAEIQLYRERVLCYNCDEKFVIGHRCKGKSTLLYLEGLDDDIENDQPPEDTPLSDPKLATMLCLDNVLPNLLGYKVQLTQLRYKF</sequence>
<organism evidence="1 2">
    <name type="scientific">Pistacia integerrima</name>
    <dbReference type="NCBI Taxonomy" id="434235"/>
    <lineage>
        <taxon>Eukaryota</taxon>
        <taxon>Viridiplantae</taxon>
        <taxon>Streptophyta</taxon>
        <taxon>Embryophyta</taxon>
        <taxon>Tracheophyta</taxon>
        <taxon>Spermatophyta</taxon>
        <taxon>Magnoliopsida</taxon>
        <taxon>eudicotyledons</taxon>
        <taxon>Gunneridae</taxon>
        <taxon>Pentapetalae</taxon>
        <taxon>rosids</taxon>
        <taxon>malvids</taxon>
        <taxon>Sapindales</taxon>
        <taxon>Anacardiaceae</taxon>
        <taxon>Pistacia</taxon>
    </lineage>
</organism>
<evidence type="ECO:0000313" key="2">
    <source>
        <dbReference type="Proteomes" id="UP001163603"/>
    </source>
</evidence>
<evidence type="ECO:0000313" key="1">
    <source>
        <dbReference type="EMBL" id="KAJ0053239.1"/>
    </source>
</evidence>